<dbReference type="GO" id="GO:0006508">
    <property type="term" value="P:proteolysis"/>
    <property type="evidence" value="ECO:0007669"/>
    <property type="project" value="UniProtKB-KW"/>
</dbReference>
<dbReference type="EMBL" id="DRMN01000267">
    <property type="protein sequence ID" value="HFB55081.1"/>
    <property type="molecule type" value="Genomic_DNA"/>
</dbReference>
<evidence type="ECO:0000256" key="4">
    <source>
        <dbReference type="ARBA" id="ARBA00022801"/>
    </source>
</evidence>
<protein>
    <submittedName>
        <fullName evidence="6">M20/M25/M40 family metallo-hydrolase</fullName>
    </submittedName>
</protein>
<dbReference type="InterPro" id="IPR047177">
    <property type="entry name" value="Pept_M20A"/>
</dbReference>
<dbReference type="SUPFAM" id="SSF53187">
    <property type="entry name" value="Zn-dependent exopeptidases"/>
    <property type="match status" value="1"/>
</dbReference>
<dbReference type="InterPro" id="IPR002933">
    <property type="entry name" value="Peptidase_M20"/>
</dbReference>
<evidence type="ECO:0000313" key="6">
    <source>
        <dbReference type="EMBL" id="HFB55081.1"/>
    </source>
</evidence>
<proteinExistence type="inferred from homology"/>
<gene>
    <name evidence="6" type="ORF">ENJ46_04075</name>
</gene>
<reference evidence="6" key="1">
    <citation type="journal article" date="2020" name="mSystems">
        <title>Genome- and Community-Level Interaction Insights into Carbon Utilization and Element Cycling Functions of Hydrothermarchaeota in Hydrothermal Sediment.</title>
        <authorList>
            <person name="Zhou Z."/>
            <person name="Liu Y."/>
            <person name="Xu W."/>
            <person name="Pan J."/>
            <person name="Luo Z.H."/>
            <person name="Li M."/>
        </authorList>
    </citation>
    <scope>NUCLEOTIDE SEQUENCE [LARGE SCALE GENOMIC DNA]</scope>
    <source>
        <strain evidence="6">HyVt-489</strain>
    </source>
</reference>
<feature type="non-terminal residue" evidence="6">
    <location>
        <position position="362"/>
    </location>
</feature>
<dbReference type="Gene3D" id="3.40.630.10">
    <property type="entry name" value="Zn peptidases"/>
    <property type="match status" value="1"/>
</dbReference>
<keyword evidence="2" id="KW-0645">Protease</keyword>
<dbReference type="PANTHER" id="PTHR45962">
    <property type="entry name" value="N-FATTY-ACYL-AMINO ACID SYNTHASE/HYDROLASE PM20D1"/>
    <property type="match status" value="1"/>
</dbReference>
<comment type="caution">
    <text evidence="6">The sequence shown here is derived from an EMBL/GenBank/DDBJ whole genome shotgun (WGS) entry which is preliminary data.</text>
</comment>
<name>A0A7C3C952_9PROT</name>
<accession>A0A7C3C952</accession>
<dbReference type="AlphaFoldDB" id="A0A7C3C952"/>
<dbReference type="PANTHER" id="PTHR45962:SF1">
    <property type="entry name" value="N-FATTY-ACYL-AMINO ACID SYNTHASE_HYDROLASE PM20D1"/>
    <property type="match status" value="1"/>
</dbReference>
<evidence type="ECO:0000256" key="5">
    <source>
        <dbReference type="ARBA" id="ARBA00022833"/>
    </source>
</evidence>
<evidence type="ECO:0000256" key="3">
    <source>
        <dbReference type="ARBA" id="ARBA00022723"/>
    </source>
</evidence>
<evidence type="ECO:0000256" key="2">
    <source>
        <dbReference type="ARBA" id="ARBA00022670"/>
    </source>
</evidence>
<dbReference type="GO" id="GO:0008233">
    <property type="term" value="F:peptidase activity"/>
    <property type="evidence" value="ECO:0007669"/>
    <property type="project" value="UniProtKB-KW"/>
</dbReference>
<dbReference type="GO" id="GO:0046872">
    <property type="term" value="F:metal ion binding"/>
    <property type="evidence" value="ECO:0007669"/>
    <property type="project" value="UniProtKB-KW"/>
</dbReference>
<dbReference type="Pfam" id="PF01546">
    <property type="entry name" value="Peptidase_M20"/>
    <property type="match status" value="1"/>
</dbReference>
<keyword evidence="3" id="KW-0479">Metal-binding</keyword>
<dbReference type="Proteomes" id="UP000886042">
    <property type="component" value="Unassembled WGS sequence"/>
</dbReference>
<organism evidence="6">
    <name type="scientific">Hellea balneolensis</name>
    <dbReference type="NCBI Taxonomy" id="287478"/>
    <lineage>
        <taxon>Bacteria</taxon>
        <taxon>Pseudomonadati</taxon>
        <taxon>Pseudomonadota</taxon>
        <taxon>Alphaproteobacteria</taxon>
        <taxon>Maricaulales</taxon>
        <taxon>Robiginitomaculaceae</taxon>
        <taxon>Hellea</taxon>
    </lineage>
</organism>
<dbReference type="Gene3D" id="3.30.70.360">
    <property type="match status" value="1"/>
</dbReference>
<comment type="similarity">
    <text evidence="1">Belongs to the peptidase M20A family.</text>
</comment>
<keyword evidence="4" id="KW-0378">Hydrolase</keyword>
<evidence type="ECO:0000256" key="1">
    <source>
        <dbReference type="ARBA" id="ARBA00006247"/>
    </source>
</evidence>
<keyword evidence="5" id="KW-0862">Zinc</keyword>
<dbReference type="FunFam" id="3.40.630.10:FF:000027">
    <property type="entry name" value="N-fatty-acyl-amino acid synthase/hydrolase PM20D1"/>
    <property type="match status" value="1"/>
</dbReference>
<sequence>MVMGKKIVVGVLALVIIVLAIVLVRTKSIPKASHVATGAEVGAELVDIDAQRLAGHLSKAVQFKTVTQQNSADTDWQIFLDFQIWLKETYPHFYGVVKSEQVNTYAQLNTWQGSDSALAPIVFLAHQDVVPASEEAGSGWDVPPFEGRLQDGFIYGRGTIDDKGSLIAILEAADRLAADGFTPKRTLIFSFGHDEEVLGSGAKAAAKLLEARGIKPYAVIDEGGAITTGMSDVAGPVARIGVAEKGYLTLVLTAKARGGHSSTPPTYTSIGALSRAIAAIEANPFEQGLDDVSKAMLRATAPEQDFKGRMAIANLWLMSGVIESKMAAAASGRAMLGTTIAPTIIEGGFKENALPRTATAYV</sequence>